<dbReference type="EMBL" id="ANJA01000781">
    <property type="protein sequence ID" value="ETO81926.1"/>
    <property type="molecule type" value="Genomic_DNA"/>
</dbReference>
<organism evidence="1 2">
    <name type="scientific">Phytophthora nicotianae P1976</name>
    <dbReference type="NCBI Taxonomy" id="1317066"/>
    <lineage>
        <taxon>Eukaryota</taxon>
        <taxon>Sar</taxon>
        <taxon>Stramenopiles</taxon>
        <taxon>Oomycota</taxon>
        <taxon>Peronosporomycetes</taxon>
        <taxon>Peronosporales</taxon>
        <taxon>Peronosporaceae</taxon>
        <taxon>Phytophthora</taxon>
    </lineage>
</organism>
<sequence>MAGVVKMLSLLKEHPGQNKEDMTFFESQKGRIHEVL</sequence>
<evidence type="ECO:0000313" key="1">
    <source>
        <dbReference type="EMBL" id="ETO81926.1"/>
    </source>
</evidence>
<evidence type="ECO:0000313" key="2">
    <source>
        <dbReference type="Proteomes" id="UP000028582"/>
    </source>
</evidence>
<comment type="caution">
    <text evidence="1">The sequence shown here is derived from an EMBL/GenBank/DDBJ whole genome shotgun (WGS) entry which is preliminary data.</text>
</comment>
<protein>
    <submittedName>
        <fullName evidence="1">Uncharacterized protein</fullName>
    </submittedName>
</protein>
<name>A0A081ASR5_PHYNI</name>
<reference evidence="1 2" key="1">
    <citation type="submission" date="2013-11" db="EMBL/GenBank/DDBJ databases">
        <title>The Genome Sequence of Phytophthora parasitica P1976.</title>
        <authorList>
            <consortium name="The Broad Institute Genomics Platform"/>
            <person name="Russ C."/>
            <person name="Tyler B."/>
            <person name="Panabieres F."/>
            <person name="Shan W."/>
            <person name="Tripathy S."/>
            <person name="Grunwald N."/>
            <person name="Machado M."/>
            <person name="Johnson C.S."/>
            <person name="Walker B."/>
            <person name="Young S."/>
            <person name="Zeng Q."/>
            <person name="Gargeya S."/>
            <person name="Fitzgerald M."/>
            <person name="Haas B."/>
            <person name="Abouelleil A."/>
            <person name="Allen A.W."/>
            <person name="Alvarado L."/>
            <person name="Arachchi H.M."/>
            <person name="Berlin A.M."/>
            <person name="Chapman S.B."/>
            <person name="Gainer-Dewar J."/>
            <person name="Goldberg J."/>
            <person name="Griggs A."/>
            <person name="Gujja S."/>
            <person name="Hansen M."/>
            <person name="Howarth C."/>
            <person name="Imamovic A."/>
            <person name="Ireland A."/>
            <person name="Larimer J."/>
            <person name="McCowan C."/>
            <person name="Murphy C."/>
            <person name="Pearson M."/>
            <person name="Poon T.W."/>
            <person name="Priest M."/>
            <person name="Roberts A."/>
            <person name="Saif S."/>
            <person name="Shea T."/>
            <person name="Sisk P."/>
            <person name="Sykes S."/>
            <person name="Wortman J."/>
            <person name="Nusbaum C."/>
            <person name="Birren B."/>
        </authorList>
    </citation>
    <scope>NUCLEOTIDE SEQUENCE [LARGE SCALE GENOMIC DNA]</scope>
    <source>
        <strain evidence="1 2">P1976</strain>
    </source>
</reference>
<gene>
    <name evidence="1" type="ORF">F444_03841</name>
</gene>
<dbReference type="AlphaFoldDB" id="A0A081ASR5"/>
<dbReference type="Proteomes" id="UP000028582">
    <property type="component" value="Unassembled WGS sequence"/>
</dbReference>
<proteinExistence type="predicted"/>
<accession>A0A081ASR5</accession>